<name>A0A0G4MVE7_VERLO</name>
<reference evidence="1 2" key="1">
    <citation type="submission" date="2015-05" db="EMBL/GenBank/DDBJ databases">
        <authorList>
            <person name="Wang D.B."/>
            <person name="Wang M."/>
        </authorList>
    </citation>
    <scope>NUCLEOTIDE SEQUENCE [LARGE SCALE GENOMIC DNA]</scope>
    <source>
        <strain evidence="1">VL1</strain>
    </source>
</reference>
<gene>
    <name evidence="1" type="ORF">BN1708_020478</name>
</gene>
<organism evidence="1 2">
    <name type="scientific">Verticillium longisporum</name>
    <name type="common">Verticillium dahliae var. longisporum</name>
    <dbReference type="NCBI Taxonomy" id="100787"/>
    <lineage>
        <taxon>Eukaryota</taxon>
        <taxon>Fungi</taxon>
        <taxon>Dikarya</taxon>
        <taxon>Ascomycota</taxon>
        <taxon>Pezizomycotina</taxon>
        <taxon>Sordariomycetes</taxon>
        <taxon>Hypocreomycetidae</taxon>
        <taxon>Glomerellales</taxon>
        <taxon>Plectosphaerellaceae</taxon>
        <taxon>Verticillium</taxon>
    </lineage>
</organism>
<sequence>PGLGLSWADRYLREPNLRHGGHLW</sequence>
<evidence type="ECO:0000313" key="2">
    <source>
        <dbReference type="Proteomes" id="UP000044602"/>
    </source>
</evidence>
<accession>A0A0G4MVE7</accession>
<dbReference type="Proteomes" id="UP000044602">
    <property type="component" value="Unassembled WGS sequence"/>
</dbReference>
<feature type="non-terminal residue" evidence="1">
    <location>
        <position position="1"/>
    </location>
</feature>
<dbReference type="AlphaFoldDB" id="A0A0G4MVE7"/>
<proteinExistence type="predicted"/>
<dbReference type="EMBL" id="CVQH01025362">
    <property type="protein sequence ID" value="CRK38271.1"/>
    <property type="molecule type" value="Genomic_DNA"/>
</dbReference>
<keyword evidence="2" id="KW-1185">Reference proteome</keyword>
<evidence type="ECO:0000313" key="1">
    <source>
        <dbReference type="EMBL" id="CRK38271.1"/>
    </source>
</evidence>
<protein>
    <submittedName>
        <fullName evidence="1">Uncharacterized protein</fullName>
    </submittedName>
</protein>